<protein>
    <submittedName>
        <fullName evidence="2">Uncharacterized protein</fullName>
    </submittedName>
</protein>
<accession>A0AAV7P701</accession>
<sequence length="141" mass="15385">MALLPMRGDQERSPRQSKGCVSSPYLGSIPFLWEAFICDMVAGWEGILEGGPVPAEPLQYRIYGTGSTGAPVLEVRCYRPCKSLREPHFTLVMRRGVACVCRYYCPARVAVGSPTPSVRRSARRSAPFSALLTASAIAMSE</sequence>
<comment type="caution">
    <text evidence="2">The sequence shown here is derived from an EMBL/GenBank/DDBJ whole genome shotgun (WGS) entry which is preliminary data.</text>
</comment>
<dbReference type="Proteomes" id="UP001066276">
    <property type="component" value="Chromosome 7"/>
</dbReference>
<dbReference type="EMBL" id="JANPWB010000011">
    <property type="protein sequence ID" value="KAJ1123990.1"/>
    <property type="molecule type" value="Genomic_DNA"/>
</dbReference>
<keyword evidence="3" id="KW-1185">Reference proteome</keyword>
<feature type="region of interest" description="Disordered" evidence="1">
    <location>
        <begin position="1"/>
        <end position="20"/>
    </location>
</feature>
<organism evidence="2 3">
    <name type="scientific">Pleurodeles waltl</name>
    <name type="common">Iberian ribbed newt</name>
    <dbReference type="NCBI Taxonomy" id="8319"/>
    <lineage>
        <taxon>Eukaryota</taxon>
        <taxon>Metazoa</taxon>
        <taxon>Chordata</taxon>
        <taxon>Craniata</taxon>
        <taxon>Vertebrata</taxon>
        <taxon>Euteleostomi</taxon>
        <taxon>Amphibia</taxon>
        <taxon>Batrachia</taxon>
        <taxon>Caudata</taxon>
        <taxon>Salamandroidea</taxon>
        <taxon>Salamandridae</taxon>
        <taxon>Pleurodelinae</taxon>
        <taxon>Pleurodeles</taxon>
    </lineage>
</organism>
<evidence type="ECO:0000313" key="2">
    <source>
        <dbReference type="EMBL" id="KAJ1123990.1"/>
    </source>
</evidence>
<name>A0AAV7P701_PLEWA</name>
<evidence type="ECO:0000256" key="1">
    <source>
        <dbReference type="SAM" id="MobiDB-lite"/>
    </source>
</evidence>
<gene>
    <name evidence="2" type="ORF">NDU88_002454</name>
</gene>
<dbReference type="AlphaFoldDB" id="A0AAV7P701"/>
<proteinExistence type="predicted"/>
<reference evidence="2" key="1">
    <citation type="journal article" date="2022" name="bioRxiv">
        <title>Sequencing and chromosome-scale assembly of the giantPleurodeles waltlgenome.</title>
        <authorList>
            <person name="Brown T."/>
            <person name="Elewa A."/>
            <person name="Iarovenko S."/>
            <person name="Subramanian E."/>
            <person name="Araus A.J."/>
            <person name="Petzold A."/>
            <person name="Susuki M."/>
            <person name="Suzuki K.-i.T."/>
            <person name="Hayashi T."/>
            <person name="Toyoda A."/>
            <person name="Oliveira C."/>
            <person name="Osipova E."/>
            <person name="Leigh N.D."/>
            <person name="Simon A."/>
            <person name="Yun M.H."/>
        </authorList>
    </citation>
    <scope>NUCLEOTIDE SEQUENCE</scope>
    <source>
        <strain evidence="2">20211129_DDA</strain>
        <tissue evidence="2">Liver</tissue>
    </source>
</reference>
<evidence type="ECO:0000313" key="3">
    <source>
        <dbReference type="Proteomes" id="UP001066276"/>
    </source>
</evidence>